<evidence type="ECO:0000259" key="3">
    <source>
        <dbReference type="PROSITE" id="PS50102"/>
    </source>
</evidence>
<dbReference type="EMBL" id="JABTTQ020003474">
    <property type="protein sequence ID" value="KAK6117061.1"/>
    <property type="molecule type" value="Genomic_DNA"/>
</dbReference>
<name>A0ABR0U437_REHGL</name>
<accession>A0ABR0U437</accession>
<sequence>MRPGGFDQTQNLPRKKKVGSQPPCFALVGVPSRLTWTNNRLIQPLCCNLQGLCHPPAPRHHIEVAGQIRYPGHGEVVPGIASVNNCHLVTDPHTKESRGFAFVTMDTNEGAERCIKYLNRSVLEGRLITVQKAKRSRGRTPTPGKYQGPTDRRGNDRNMRRSRSHSPRRRYDRKFDHRDGRRGRSPSPYGRRTDDHSSRRRHGDRS</sequence>
<dbReference type="InterPro" id="IPR000504">
    <property type="entry name" value="RRM_dom"/>
</dbReference>
<comment type="caution">
    <text evidence="4">The sequence shown here is derived from an EMBL/GenBank/DDBJ whole genome shotgun (WGS) entry which is preliminary data.</text>
</comment>
<dbReference type="InterPro" id="IPR012677">
    <property type="entry name" value="Nucleotide-bd_a/b_plait_sf"/>
</dbReference>
<evidence type="ECO:0000256" key="1">
    <source>
        <dbReference type="PROSITE-ProRule" id="PRU00176"/>
    </source>
</evidence>
<feature type="domain" description="RRM" evidence="3">
    <location>
        <begin position="75"/>
        <end position="135"/>
    </location>
</feature>
<organism evidence="4 5">
    <name type="scientific">Rehmannia glutinosa</name>
    <name type="common">Chinese foxglove</name>
    <dbReference type="NCBI Taxonomy" id="99300"/>
    <lineage>
        <taxon>Eukaryota</taxon>
        <taxon>Viridiplantae</taxon>
        <taxon>Streptophyta</taxon>
        <taxon>Embryophyta</taxon>
        <taxon>Tracheophyta</taxon>
        <taxon>Spermatophyta</taxon>
        <taxon>Magnoliopsida</taxon>
        <taxon>eudicotyledons</taxon>
        <taxon>Gunneridae</taxon>
        <taxon>Pentapetalae</taxon>
        <taxon>asterids</taxon>
        <taxon>lamiids</taxon>
        <taxon>Lamiales</taxon>
        <taxon>Orobanchaceae</taxon>
        <taxon>Rehmannieae</taxon>
        <taxon>Rehmannia</taxon>
    </lineage>
</organism>
<reference evidence="4 5" key="1">
    <citation type="journal article" date="2021" name="Comput. Struct. Biotechnol. J.">
        <title>De novo genome assembly of the potent medicinal plant Rehmannia glutinosa using nanopore technology.</title>
        <authorList>
            <person name="Ma L."/>
            <person name="Dong C."/>
            <person name="Song C."/>
            <person name="Wang X."/>
            <person name="Zheng X."/>
            <person name="Niu Y."/>
            <person name="Chen S."/>
            <person name="Feng W."/>
        </authorList>
    </citation>
    <scope>NUCLEOTIDE SEQUENCE [LARGE SCALE GENOMIC DNA]</scope>
    <source>
        <strain evidence="4">DH-2019</strain>
    </source>
</reference>
<gene>
    <name evidence="4" type="ORF">DH2020_049204</name>
</gene>
<evidence type="ECO:0000313" key="5">
    <source>
        <dbReference type="Proteomes" id="UP001318860"/>
    </source>
</evidence>
<feature type="compositionally biased region" description="Basic and acidic residues" evidence="2">
    <location>
        <begin position="150"/>
        <end position="159"/>
    </location>
</feature>
<keyword evidence="1" id="KW-0694">RNA-binding</keyword>
<dbReference type="PANTHER" id="PTHR48034">
    <property type="entry name" value="TRANSFORMER-2 SEX-DETERMINING PROTEIN-RELATED"/>
    <property type="match status" value="1"/>
</dbReference>
<feature type="region of interest" description="Disordered" evidence="2">
    <location>
        <begin position="129"/>
        <end position="206"/>
    </location>
</feature>
<dbReference type="Proteomes" id="UP001318860">
    <property type="component" value="Unassembled WGS sequence"/>
</dbReference>
<evidence type="ECO:0000256" key="2">
    <source>
        <dbReference type="SAM" id="MobiDB-lite"/>
    </source>
</evidence>
<evidence type="ECO:0000313" key="4">
    <source>
        <dbReference type="EMBL" id="KAK6117061.1"/>
    </source>
</evidence>
<dbReference type="SUPFAM" id="SSF54928">
    <property type="entry name" value="RNA-binding domain, RBD"/>
    <property type="match status" value="1"/>
</dbReference>
<dbReference type="Gene3D" id="3.30.70.330">
    <property type="match status" value="1"/>
</dbReference>
<keyword evidence="5" id="KW-1185">Reference proteome</keyword>
<dbReference type="PROSITE" id="PS50102">
    <property type="entry name" value="RRM"/>
    <property type="match status" value="1"/>
</dbReference>
<protein>
    <recommendedName>
        <fullName evidence="3">RRM domain-containing protein</fullName>
    </recommendedName>
</protein>
<dbReference type="InterPro" id="IPR050441">
    <property type="entry name" value="RBM"/>
</dbReference>
<feature type="compositionally biased region" description="Basic residues" evidence="2">
    <location>
        <begin position="160"/>
        <end position="172"/>
    </location>
</feature>
<dbReference type="Pfam" id="PF00076">
    <property type="entry name" value="RRM_1"/>
    <property type="match status" value="1"/>
</dbReference>
<proteinExistence type="predicted"/>
<dbReference type="InterPro" id="IPR035979">
    <property type="entry name" value="RBD_domain_sf"/>
</dbReference>